<dbReference type="Pfam" id="PF00005">
    <property type="entry name" value="ABC_tran"/>
    <property type="match status" value="1"/>
</dbReference>
<evidence type="ECO:0000313" key="7">
    <source>
        <dbReference type="Proteomes" id="UP000250557"/>
    </source>
</evidence>
<dbReference type="SMART" id="SM00382">
    <property type="entry name" value="AAA"/>
    <property type="match status" value="1"/>
</dbReference>
<dbReference type="GO" id="GO:0016887">
    <property type="term" value="F:ATP hydrolysis activity"/>
    <property type="evidence" value="ECO:0007669"/>
    <property type="project" value="InterPro"/>
</dbReference>
<dbReference type="GO" id="GO:0005524">
    <property type="term" value="F:ATP binding"/>
    <property type="evidence" value="ECO:0007669"/>
    <property type="project" value="UniProtKB-KW"/>
</dbReference>
<evidence type="ECO:0000259" key="5">
    <source>
        <dbReference type="PROSITE" id="PS50893"/>
    </source>
</evidence>
<evidence type="ECO:0000256" key="1">
    <source>
        <dbReference type="ARBA" id="ARBA00005417"/>
    </source>
</evidence>
<dbReference type="PANTHER" id="PTHR42734">
    <property type="entry name" value="METAL TRANSPORT SYSTEM ATP-BINDING PROTEIN TM_0124-RELATED"/>
    <property type="match status" value="1"/>
</dbReference>
<dbReference type="PANTHER" id="PTHR42734:SF17">
    <property type="entry name" value="METAL TRANSPORT SYSTEM ATP-BINDING PROTEIN TM_0124-RELATED"/>
    <property type="match status" value="1"/>
</dbReference>
<proteinExistence type="inferred from homology"/>
<dbReference type="Gene3D" id="3.40.50.300">
    <property type="entry name" value="P-loop containing nucleotide triphosphate hydrolases"/>
    <property type="match status" value="1"/>
</dbReference>
<reference evidence="6 7" key="1">
    <citation type="submission" date="2019-08" db="EMBL/GenBank/DDBJ databases">
        <title>Comparative genome analysis confer to the adaptation heavy metal polluted environment.</title>
        <authorList>
            <person name="Li Y."/>
        </authorList>
    </citation>
    <scope>NUCLEOTIDE SEQUENCE [LARGE SCALE GENOMIC DNA]</scope>
    <source>
        <strain evidence="6 7">P2</strain>
    </source>
</reference>
<keyword evidence="4 6" id="KW-0067">ATP-binding</keyword>
<dbReference type="InterPro" id="IPR003593">
    <property type="entry name" value="AAA+_ATPase"/>
</dbReference>
<name>A0AAE6MJF6_9SPHI</name>
<dbReference type="InterPro" id="IPR027417">
    <property type="entry name" value="P-loop_NTPase"/>
</dbReference>
<organism evidence="6 7">
    <name type="scientific">Mucilaginibacter rubeus</name>
    <dbReference type="NCBI Taxonomy" id="2027860"/>
    <lineage>
        <taxon>Bacteria</taxon>
        <taxon>Pseudomonadati</taxon>
        <taxon>Bacteroidota</taxon>
        <taxon>Sphingobacteriia</taxon>
        <taxon>Sphingobacteriales</taxon>
        <taxon>Sphingobacteriaceae</taxon>
        <taxon>Mucilaginibacter</taxon>
    </lineage>
</organism>
<comment type="similarity">
    <text evidence="1">Belongs to the ABC transporter superfamily.</text>
</comment>
<gene>
    <name evidence="6" type="ORF">DIU31_017435</name>
</gene>
<dbReference type="AlphaFoldDB" id="A0AAE6MJF6"/>
<dbReference type="InterPro" id="IPR050153">
    <property type="entry name" value="Metal_Ion_Import_ABC"/>
</dbReference>
<dbReference type="PROSITE" id="PS50893">
    <property type="entry name" value="ABC_TRANSPORTER_2"/>
    <property type="match status" value="1"/>
</dbReference>
<feature type="domain" description="ABC transporter" evidence="5">
    <location>
        <begin position="24"/>
        <end position="238"/>
    </location>
</feature>
<dbReference type="SUPFAM" id="SSF52540">
    <property type="entry name" value="P-loop containing nucleoside triphosphate hydrolases"/>
    <property type="match status" value="1"/>
</dbReference>
<evidence type="ECO:0000256" key="2">
    <source>
        <dbReference type="ARBA" id="ARBA00022448"/>
    </source>
</evidence>
<evidence type="ECO:0000256" key="4">
    <source>
        <dbReference type="ARBA" id="ARBA00022840"/>
    </source>
</evidence>
<accession>A0AAE6MJF6</accession>
<dbReference type="EMBL" id="CP043451">
    <property type="protein sequence ID" value="QEM05212.1"/>
    <property type="molecule type" value="Genomic_DNA"/>
</dbReference>
<protein>
    <submittedName>
        <fullName evidence="6">ATP-binding cassette domain-containing protein</fullName>
    </submittedName>
</protein>
<sequence>MRCPGLRYIAITLKIGKILSQHILKADSVHLEFDGRKILQDIYLDCRQGEVVGLLGRNGCGKSSLLRVIFGSLKPTYKHVSIDDKHIYKGYDDGRVAYLPQHNYLPQNIKIQSLAGTIIDPQFTDEFTSLSIYQDHHHKKPGQLSGGELRQLETLMCIYSRADFILLDEPFTHVSPVQAEMFKGIIRKCAKVKGIIVTDHQYYNILDVADRIVLITDGSTKAINSPDDLIRHGYINHII</sequence>
<dbReference type="Proteomes" id="UP000250557">
    <property type="component" value="Chromosome"/>
</dbReference>
<evidence type="ECO:0000256" key="3">
    <source>
        <dbReference type="ARBA" id="ARBA00022741"/>
    </source>
</evidence>
<evidence type="ECO:0000313" key="6">
    <source>
        <dbReference type="EMBL" id="QEM05212.1"/>
    </source>
</evidence>
<dbReference type="InterPro" id="IPR003439">
    <property type="entry name" value="ABC_transporter-like_ATP-bd"/>
</dbReference>
<keyword evidence="2" id="KW-0813">Transport</keyword>
<keyword evidence="3" id="KW-0547">Nucleotide-binding</keyword>